<feature type="region of interest" description="Disordered" evidence="1">
    <location>
        <begin position="1"/>
        <end position="45"/>
    </location>
</feature>
<name>A0A8J2ZG38_9PROT</name>
<proteinExistence type="predicted"/>
<dbReference type="Proteomes" id="UP000597507">
    <property type="component" value="Unassembled WGS sequence"/>
</dbReference>
<protein>
    <submittedName>
        <fullName evidence="2">Uncharacterized protein</fullName>
    </submittedName>
</protein>
<feature type="compositionally biased region" description="Basic and acidic residues" evidence="1">
    <location>
        <begin position="26"/>
        <end position="36"/>
    </location>
</feature>
<gene>
    <name evidence="2" type="ORF">GCM10010964_44740</name>
</gene>
<dbReference type="AlphaFoldDB" id="A0A8J2ZG38"/>
<organism evidence="2 3">
    <name type="scientific">Caldovatus sediminis</name>
    <dbReference type="NCBI Taxonomy" id="2041189"/>
    <lineage>
        <taxon>Bacteria</taxon>
        <taxon>Pseudomonadati</taxon>
        <taxon>Pseudomonadota</taxon>
        <taxon>Alphaproteobacteria</taxon>
        <taxon>Acetobacterales</taxon>
        <taxon>Roseomonadaceae</taxon>
        <taxon>Caldovatus</taxon>
    </lineage>
</organism>
<keyword evidence="3" id="KW-1185">Reference proteome</keyword>
<evidence type="ECO:0000256" key="1">
    <source>
        <dbReference type="SAM" id="MobiDB-lite"/>
    </source>
</evidence>
<reference evidence="2 3" key="1">
    <citation type="journal article" date="2014" name="Int. J. Syst. Evol. Microbiol.">
        <title>Complete genome sequence of Corynebacterium casei LMG S-19264T (=DSM 44701T), isolated from a smear-ripened cheese.</title>
        <authorList>
            <consortium name="US DOE Joint Genome Institute (JGI-PGF)"/>
            <person name="Walter F."/>
            <person name="Albersmeier A."/>
            <person name="Kalinowski J."/>
            <person name="Ruckert C."/>
        </authorList>
    </citation>
    <scope>NUCLEOTIDE SEQUENCE [LARGE SCALE GENOMIC DNA]</scope>
    <source>
        <strain evidence="2 3">CGMCC 1.16330</strain>
    </source>
</reference>
<comment type="caution">
    <text evidence="2">The sequence shown here is derived from an EMBL/GenBank/DDBJ whole genome shotgun (WGS) entry which is preliminary data.</text>
</comment>
<evidence type="ECO:0000313" key="3">
    <source>
        <dbReference type="Proteomes" id="UP000597507"/>
    </source>
</evidence>
<dbReference type="EMBL" id="BMKS01000031">
    <property type="protein sequence ID" value="GGG52669.1"/>
    <property type="molecule type" value="Genomic_DNA"/>
</dbReference>
<accession>A0A8J2ZG38</accession>
<evidence type="ECO:0000313" key="2">
    <source>
        <dbReference type="EMBL" id="GGG52669.1"/>
    </source>
</evidence>
<sequence>MRHYYEQRKHSAPPAFRATAPSAAHPRKDRDMRDDGQNPNRGGAMLPACKLYARTSGKGTSYLMGRLGGLRVLVLPKREAEAGDHTHTLLLAEAPQRGEGGRDA</sequence>